<sequence>MSEQLSVPLKKSGEVSLEESLKSFLGPYLPSPGGEIEKAVKELDKLRREVVSKKPPKTTFALDQLFKYHDQLVTLENLFPSETLIPFTWDDAFSKASVFSGKISLALSFMGYEKHCVLFNIAALQSQLGIESSSVDTDDDRKNAAKYFQSASGIFEYLKPSEVAGDNLTPDFHPDMLASLSAIMLAQAQEMFVTKAIRDHMKDGIIAKLCIQTEEMFADVLLKMTRDAVKYNWDRSWLQNIKGKKFAYYGLANYFQSKVCGEKKMIGEQITRLNVAIENMKTGQDKTGSSNFHSYFMSEAKRFLAAAIKDNDFIYHEVVPTPAKLAAIPKVATAKLAKVTPVPTKFDLDFKNPFEDMKIVETPKPTVVESEPVPVSEPNVGWNIPLIAEATPEPVVSPVAPPRKKKSEENGKGDATDSRSDSPATEPEPVNEPAFTKTKAVRAPTWSQVMNDSWSLIKPYFEEAVLGKK</sequence>
<reference evidence="3" key="1">
    <citation type="submission" date="2021-06" db="EMBL/GenBank/DDBJ databases">
        <authorList>
            <person name="Hodson N. C."/>
            <person name="Mongue J. A."/>
            <person name="Jaron S. K."/>
        </authorList>
    </citation>
    <scope>NUCLEOTIDE SEQUENCE</scope>
</reference>
<feature type="region of interest" description="Disordered" evidence="1">
    <location>
        <begin position="393"/>
        <end position="448"/>
    </location>
</feature>
<dbReference type="GO" id="GO:0005768">
    <property type="term" value="C:endosome"/>
    <property type="evidence" value="ECO:0007669"/>
    <property type="project" value="TreeGrafter"/>
</dbReference>
<dbReference type="AlphaFoldDB" id="A0A8J2LSU5"/>
<proteinExistence type="predicted"/>
<dbReference type="PANTHER" id="PTHR23030">
    <property type="entry name" value="PCD6 INTERACTING PROTEIN-RELATED"/>
    <property type="match status" value="1"/>
</dbReference>
<dbReference type="InterPro" id="IPR004328">
    <property type="entry name" value="BRO1_dom"/>
</dbReference>
<dbReference type="PROSITE" id="PS51180">
    <property type="entry name" value="BRO1"/>
    <property type="match status" value="1"/>
</dbReference>
<accession>A0A8J2LSU5</accession>
<dbReference type="Pfam" id="PF03097">
    <property type="entry name" value="BRO1"/>
    <property type="match status" value="1"/>
</dbReference>
<evidence type="ECO:0000259" key="2">
    <source>
        <dbReference type="PROSITE" id="PS51180"/>
    </source>
</evidence>
<organism evidence="3 4">
    <name type="scientific">Allacma fusca</name>
    <dbReference type="NCBI Taxonomy" id="39272"/>
    <lineage>
        <taxon>Eukaryota</taxon>
        <taxon>Metazoa</taxon>
        <taxon>Ecdysozoa</taxon>
        <taxon>Arthropoda</taxon>
        <taxon>Hexapoda</taxon>
        <taxon>Collembola</taxon>
        <taxon>Symphypleona</taxon>
        <taxon>Sminthuridae</taxon>
        <taxon>Allacma</taxon>
    </lineage>
</organism>
<evidence type="ECO:0000313" key="3">
    <source>
        <dbReference type="EMBL" id="CAG7835942.1"/>
    </source>
</evidence>
<dbReference type="EMBL" id="CAJVCH010570809">
    <property type="protein sequence ID" value="CAG7835942.1"/>
    <property type="molecule type" value="Genomic_DNA"/>
</dbReference>
<dbReference type="Proteomes" id="UP000708208">
    <property type="component" value="Unassembled WGS sequence"/>
</dbReference>
<comment type="caution">
    <text evidence="3">The sequence shown here is derived from an EMBL/GenBank/DDBJ whole genome shotgun (WGS) entry which is preliminary data.</text>
</comment>
<name>A0A8J2LSU5_9HEXA</name>
<feature type="compositionally biased region" description="Basic and acidic residues" evidence="1">
    <location>
        <begin position="406"/>
        <end position="420"/>
    </location>
</feature>
<evidence type="ECO:0000313" key="4">
    <source>
        <dbReference type="Proteomes" id="UP000708208"/>
    </source>
</evidence>
<dbReference type="GO" id="GO:0000281">
    <property type="term" value="P:mitotic cytokinesis"/>
    <property type="evidence" value="ECO:0007669"/>
    <property type="project" value="TreeGrafter"/>
</dbReference>
<evidence type="ECO:0000256" key="1">
    <source>
        <dbReference type="SAM" id="MobiDB-lite"/>
    </source>
</evidence>
<protein>
    <recommendedName>
        <fullName evidence="2">BRO1 domain-containing protein</fullName>
    </recommendedName>
</protein>
<gene>
    <name evidence="3" type="ORF">AFUS01_LOCUS45246</name>
</gene>
<dbReference type="SMART" id="SM01041">
    <property type="entry name" value="BRO1"/>
    <property type="match status" value="1"/>
</dbReference>
<dbReference type="PANTHER" id="PTHR23030:SF39">
    <property type="entry name" value="PROGRAMMED CELL DEATH 6-INTERACTING PROTEIN"/>
    <property type="match status" value="1"/>
</dbReference>
<feature type="domain" description="BRO1" evidence="2">
    <location>
        <begin position="3"/>
        <end position="375"/>
    </location>
</feature>
<keyword evidence="4" id="KW-1185">Reference proteome</keyword>
<dbReference type="OrthoDB" id="2141925at2759"/>